<proteinExistence type="predicted"/>
<dbReference type="InterPro" id="IPR049713">
    <property type="entry name" value="Pr6Pr-like"/>
</dbReference>
<keyword evidence="2" id="KW-1133">Transmembrane helix</keyword>
<dbReference type="EMBL" id="JBHLXH010000001">
    <property type="protein sequence ID" value="MFC0222741.1"/>
    <property type="molecule type" value="Genomic_DNA"/>
</dbReference>
<dbReference type="Proteomes" id="UP001589698">
    <property type="component" value="Unassembled WGS sequence"/>
</dbReference>
<keyword evidence="2" id="KW-0472">Membrane</keyword>
<feature type="transmembrane region" description="Helical" evidence="2">
    <location>
        <begin position="115"/>
        <end position="139"/>
    </location>
</feature>
<keyword evidence="4" id="KW-1185">Reference proteome</keyword>
<protein>
    <submittedName>
        <fullName evidence="3">Pr6Pr family membrane protein</fullName>
    </submittedName>
</protein>
<evidence type="ECO:0000256" key="2">
    <source>
        <dbReference type="SAM" id="Phobius"/>
    </source>
</evidence>
<feature type="transmembrane region" description="Helical" evidence="2">
    <location>
        <begin position="151"/>
        <end position="168"/>
    </location>
</feature>
<evidence type="ECO:0000313" key="4">
    <source>
        <dbReference type="Proteomes" id="UP001589698"/>
    </source>
</evidence>
<gene>
    <name evidence="3" type="ORF">ACFFJG_09625</name>
</gene>
<feature type="transmembrane region" description="Helical" evidence="2">
    <location>
        <begin position="214"/>
        <end position="238"/>
    </location>
</feature>
<reference evidence="3 4" key="1">
    <citation type="submission" date="2024-09" db="EMBL/GenBank/DDBJ databases">
        <authorList>
            <person name="Sun Q."/>
            <person name="Mori K."/>
        </authorList>
    </citation>
    <scope>NUCLEOTIDE SEQUENCE [LARGE SCALE GENOMIC DNA]</scope>
    <source>
        <strain evidence="3 4">CCM 8654</strain>
    </source>
</reference>
<evidence type="ECO:0000256" key="1">
    <source>
        <dbReference type="SAM" id="MobiDB-lite"/>
    </source>
</evidence>
<accession>A0ABV6E179</accession>
<dbReference type="RefSeq" id="WP_378518417.1">
    <property type="nucleotide sequence ID" value="NZ_CBCSDI010000073.1"/>
</dbReference>
<name>A0ABV6E179_9ACTN</name>
<feature type="transmembrane region" description="Helical" evidence="2">
    <location>
        <begin position="180"/>
        <end position="202"/>
    </location>
</feature>
<feature type="region of interest" description="Disordered" evidence="1">
    <location>
        <begin position="1"/>
        <end position="24"/>
    </location>
</feature>
<sequence length="251" mass="26957">MPTSEPQPTTQPEPTPTTAPDAHQPTTTARRAYAVNAAVAWFGLTATLVISALDGYDRAPVEPGLYGDTAVGAAGALTRVVDTLSYFTIWSNVVVAVSLTLLLARPLRASAATRVLRLSGLLMITVTAIVYQVLLAPTVDVTGWSLLTDPVLHVVTPVLTVVVWVVWGPRGWVTLREVPLALVIPLVWIVWMLVRGAVVHAYPYGFANVEELGYATVATTLVAILVFGLVLAAVFWGVETRLLRRRGPDRG</sequence>
<feature type="transmembrane region" description="Helical" evidence="2">
    <location>
        <begin position="33"/>
        <end position="53"/>
    </location>
</feature>
<keyword evidence="2" id="KW-0812">Transmembrane</keyword>
<organism evidence="3 4">
    <name type="scientific">Nocardioides zeicaulis</name>
    <dbReference type="NCBI Taxonomy" id="1776857"/>
    <lineage>
        <taxon>Bacteria</taxon>
        <taxon>Bacillati</taxon>
        <taxon>Actinomycetota</taxon>
        <taxon>Actinomycetes</taxon>
        <taxon>Propionibacteriales</taxon>
        <taxon>Nocardioidaceae</taxon>
        <taxon>Nocardioides</taxon>
    </lineage>
</organism>
<comment type="caution">
    <text evidence="3">The sequence shown here is derived from an EMBL/GenBank/DDBJ whole genome shotgun (WGS) entry which is preliminary data.</text>
</comment>
<evidence type="ECO:0000313" key="3">
    <source>
        <dbReference type="EMBL" id="MFC0222741.1"/>
    </source>
</evidence>
<feature type="transmembrane region" description="Helical" evidence="2">
    <location>
        <begin position="84"/>
        <end position="103"/>
    </location>
</feature>
<dbReference type="NCBIfam" id="NF038065">
    <property type="entry name" value="Pr6Pr"/>
    <property type="match status" value="1"/>
</dbReference>